<evidence type="ECO:0000256" key="1">
    <source>
        <dbReference type="ARBA" id="ARBA00002738"/>
    </source>
</evidence>
<evidence type="ECO:0000313" key="7">
    <source>
        <dbReference type="EMBL" id="GAN08584.1"/>
    </source>
</evidence>
<dbReference type="GO" id="GO:0005634">
    <property type="term" value="C:nucleus"/>
    <property type="evidence" value="ECO:0007669"/>
    <property type="project" value="TreeGrafter"/>
</dbReference>
<comment type="function">
    <text evidence="1">May be involved in a process influencing telomere capping.</text>
</comment>
<dbReference type="STRING" id="91626.A0A0C9MM35"/>
<evidence type="ECO:0000256" key="5">
    <source>
        <dbReference type="ARBA" id="ARBA00022490"/>
    </source>
</evidence>
<gene>
    <name evidence="7" type="ORF">MAM1_0213d08098</name>
</gene>
<dbReference type="Pfam" id="PF07534">
    <property type="entry name" value="TLD"/>
    <property type="match status" value="1"/>
</dbReference>
<dbReference type="AlphaFoldDB" id="A0A0C9MM35"/>
<dbReference type="EMBL" id="DF836502">
    <property type="protein sequence ID" value="GAN08584.1"/>
    <property type="molecule type" value="Genomic_DNA"/>
</dbReference>
<evidence type="ECO:0000256" key="4">
    <source>
        <dbReference type="ARBA" id="ARBA00015163"/>
    </source>
</evidence>
<dbReference type="SMART" id="SM00584">
    <property type="entry name" value="TLDc"/>
    <property type="match status" value="1"/>
</dbReference>
<reference evidence="7" key="1">
    <citation type="submission" date="2014-09" db="EMBL/GenBank/DDBJ databases">
        <title>Draft genome sequence of an oleaginous Mucoromycotina fungus Mucor ambiguus NBRC6742.</title>
        <authorList>
            <person name="Takeda I."/>
            <person name="Yamane N."/>
            <person name="Morita T."/>
            <person name="Tamano K."/>
            <person name="Machida M."/>
            <person name="Baker S."/>
            <person name="Koike H."/>
        </authorList>
    </citation>
    <scope>NUCLEOTIDE SEQUENCE</scope>
    <source>
        <strain evidence="7">NBRC 6742</strain>
    </source>
</reference>
<protein>
    <recommendedName>
        <fullName evidence="4">Restriction of telomere capping protein 5</fullName>
    </recommendedName>
</protein>
<proteinExistence type="inferred from homology"/>
<dbReference type="PROSITE" id="PS51886">
    <property type="entry name" value="TLDC"/>
    <property type="match status" value="1"/>
</dbReference>
<comment type="subcellular location">
    <subcellularLocation>
        <location evidence="2">Cytoplasm</location>
    </subcellularLocation>
</comment>
<keyword evidence="8" id="KW-1185">Reference proteome</keyword>
<accession>A0A0C9MM35</accession>
<feature type="domain" description="TLDc" evidence="6">
    <location>
        <begin position="361"/>
        <end position="563"/>
    </location>
</feature>
<dbReference type="Proteomes" id="UP000053815">
    <property type="component" value="Unassembled WGS sequence"/>
</dbReference>
<name>A0A0C9MM35_9FUNG</name>
<dbReference type="InterPro" id="IPR006571">
    <property type="entry name" value="TLDc_dom"/>
</dbReference>
<evidence type="ECO:0000313" key="8">
    <source>
        <dbReference type="Proteomes" id="UP000053815"/>
    </source>
</evidence>
<evidence type="ECO:0000256" key="2">
    <source>
        <dbReference type="ARBA" id="ARBA00004496"/>
    </source>
</evidence>
<sequence>MDAIENNAIKRSRKSETGHPLLIYYTMHTLFFSWNHHDEFFNVLRVFSSFPQPANMGQSHTKPIERKSSSASIASKHAFKPRKYLTRVEVVSLQYVFNNLKSTFKDNFECIEPKQFLEYLQLPSQVEPAGVLLFKAFSYLGSYPSCTTAGPVPLSFEAFITAFVVIVGYLDTETDSVSENLFFQSLSVLPAPEDVAKAQAVDDEEPVMVVKPDEDHEETQLSRGLSLAELGVDFSDMDLDKGDDTVLVEDGGGSKILCRDLIELFVLLLWLGEADKDCQHDLDGMRTMATKIVNNIKPLDTANDDLPCISHTSFCQWKNTFSPHLFKPLQSLVIRAFTYHEKVNQSRLLPQDQVPTASESEILSPLYTTLLSWSLPEEILITKQWSRLYSADQNGFSMNRFESHVFKYPGPTLFVMRVDAISTPHVIGGKKNAIEQHHSMIMGAYITQPWKHSKHFWGTNQCFLFELDPSFDIFRPIINRGGVDNNDHYIYYHHDFGIGFGATTGSNQKHEFILSLKNTLQEGVYQNEAYPSQPSFQSAIKSRRHQDFYYQFDTEDIEVFGLGNEKDREKQAKEWQFDKQEAARRAGVNIRQSDGQLDKELLKMAGIIDEDRRQDR</sequence>
<dbReference type="OrthoDB" id="289228at2759"/>
<comment type="similarity">
    <text evidence="3">Belongs to the RTC5 family.</text>
</comment>
<dbReference type="PANTHER" id="PTHR23354">
    <property type="entry name" value="NUCLEOLAR PROTEIN 7/ESTROGEN RECEPTOR COACTIVATOR-RELATED"/>
    <property type="match status" value="1"/>
</dbReference>
<organism evidence="7">
    <name type="scientific">Mucor ambiguus</name>
    <dbReference type="NCBI Taxonomy" id="91626"/>
    <lineage>
        <taxon>Eukaryota</taxon>
        <taxon>Fungi</taxon>
        <taxon>Fungi incertae sedis</taxon>
        <taxon>Mucoromycota</taxon>
        <taxon>Mucoromycotina</taxon>
        <taxon>Mucoromycetes</taxon>
        <taxon>Mucorales</taxon>
        <taxon>Mucorineae</taxon>
        <taxon>Mucoraceae</taxon>
        <taxon>Mucor</taxon>
    </lineage>
</organism>
<keyword evidence="5" id="KW-0963">Cytoplasm</keyword>
<dbReference type="PANTHER" id="PTHR23354:SF130">
    <property type="entry name" value="RESTRICTION OF TELOMERE CAPPING PROTEIN 5"/>
    <property type="match status" value="1"/>
</dbReference>
<evidence type="ECO:0000259" key="6">
    <source>
        <dbReference type="PROSITE" id="PS51886"/>
    </source>
</evidence>
<dbReference type="GO" id="GO:0006979">
    <property type="term" value="P:response to oxidative stress"/>
    <property type="evidence" value="ECO:0007669"/>
    <property type="project" value="TreeGrafter"/>
</dbReference>
<dbReference type="GO" id="GO:0005737">
    <property type="term" value="C:cytoplasm"/>
    <property type="evidence" value="ECO:0007669"/>
    <property type="project" value="UniProtKB-SubCell"/>
</dbReference>
<evidence type="ECO:0000256" key="3">
    <source>
        <dbReference type="ARBA" id="ARBA00006731"/>
    </source>
</evidence>